<dbReference type="SMART" id="SM00421">
    <property type="entry name" value="HTH_LUXR"/>
    <property type="match status" value="1"/>
</dbReference>
<dbReference type="AlphaFoldDB" id="A0A918RQ84"/>
<protein>
    <recommendedName>
        <fullName evidence="4">HTH luxR-type domain-containing protein</fullName>
    </recommendedName>
</protein>
<dbReference type="Gene3D" id="1.10.10.10">
    <property type="entry name" value="Winged helix-like DNA-binding domain superfamily/Winged helix DNA-binding domain"/>
    <property type="match status" value="1"/>
</dbReference>
<proteinExistence type="predicted"/>
<evidence type="ECO:0000256" key="2">
    <source>
        <dbReference type="ARBA" id="ARBA00023125"/>
    </source>
</evidence>
<sequence>MNTYANTTRPIKPTEHSILPMPMPVQGASPHSALEPILHLSLPVFLIDNALRVVELNTAAQHVVNDNWLSIEGTKLTFREDKNALQIRMAGQRVLCHGKENTNSPKSERLYLNTNDDELRAFTLTQCPIKPELLLVTIEGDLHHDGQAMQRFASAFGLSKCETRVISLMVSGQKPKQIAYTLNISIHTVRSHLRSLYSKLRVRDFNDALILAVRLLS</sequence>
<reference evidence="5" key="1">
    <citation type="journal article" date="2014" name="Int. J. Syst. Evol. Microbiol.">
        <title>Complete genome sequence of Corynebacterium casei LMG S-19264T (=DSM 44701T), isolated from a smear-ripened cheese.</title>
        <authorList>
            <consortium name="US DOE Joint Genome Institute (JGI-PGF)"/>
            <person name="Walter F."/>
            <person name="Albersmeier A."/>
            <person name="Kalinowski J."/>
            <person name="Ruckert C."/>
        </authorList>
    </citation>
    <scope>NUCLEOTIDE SEQUENCE</scope>
    <source>
        <strain evidence="5">KCTC 12711</strain>
    </source>
</reference>
<evidence type="ECO:0000256" key="3">
    <source>
        <dbReference type="ARBA" id="ARBA00023163"/>
    </source>
</evidence>
<dbReference type="EMBL" id="BMXA01000002">
    <property type="protein sequence ID" value="GHA05673.1"/>
    <property type="molecule type" value="Genomic_DNA"/>
</dbReference>
<dbReference type="PRINTS" id="PR00038">
    <property type="entry name" value="HTHLUXR"/>
</dbReference>
<dbReference type="Pfam" id="PF00196">
    <property type="entry name" value="GerE"/>
    <property type="match status" value="1"/>
</dbReference>
<evidence type="ECO:0000313" key="6">
    <source>
        <dbReference type="Proteomes" id="UP000614811"/>
    </source>
</evidence>
<reference evidence="5" key="2">
    <citation type="submission" date="2020-09" db="EMBL/GenBank/DDBJ databases">
        <authorList>
            <person name="Sun Q."/>
            <person name="Kim S."/>
        </authorList>
    </citation>
    <scope>NUCLEOTIDE SEQUENCE</scope>
    <source>
        <strain evidence="5">KCTC 12711</strain>
    </source>
</reference>
<evidence type="ECO:0000259" key="4">
    <source>
        <dbReference type="PROSITE" id="PS50043"/>
    </source>
</evidence>
<keyword evidence="2" id="KW-0238">DNA-binding</keyword>
<dbReference type="InterPro" id="IPR000792">
    <property type="entry name" value="Tscrpt_reg_LuxR_C"/>
</dbReference>
<accession>A0A918RQ84</accession>
<evidence type="ECO:0000256" key="1">
    <source>
        <dbReference type="ARBA" id="ARBA00023015"/>
    </source>
</evidence>
<comment type="caution">
    <text evidence="5">The sequence shown here is derived from an EMBL/GenBank/DDBJ whole genome shotgun (WGS) entry which is preliminary data.</text>
</comment>
<keyword evidence="1" id="KW-0805">Transcription regulation</keyword>
<dbReference type="PANTHER" id="PTHR44688:SF16">
    <property type="entry name" value="DNA-BINDING TRANSCRIPTIONAL ACTIVATOR DEVR_DOSR"/>
    <property type="match status" value="1"/>
</dbReference>
<dbReference type="Proteomes" id="UP000614811">
    <property type="component" value="Unassembled WGS sequence"/>
</dbReference>
<dbReference type="SUPFAM" id="SSF46894">
    <property type="entry name" value="C-terminal effector domain of the bipartite response regulators"/>
    <property type="match status" value="1"/>
</dbReference>
<evidence type="ECO:0000313" key="5">
    <source>
        <dbReference type="EMBL" id="GHA05673.1"/>
    </source>
</evidence>
<feature type="domain" description="HTH luxR-type" evidence="4">
    <location>
        <begin position="151"/>
        <end position="216"/>
    </location>
</feature>
<dbReference type="GO" id="GO:0003677">
    <property type="term" value="F:DNA binding"/>
    <property type="evidence" value="ECO:0007669"/>
    <property type="project" value="UniProtKB-KW"/>
</dbReference>
<organism evidence="5 6">
    <name type="scientific">Arenicella chitinivorans</name>
    <dbReference type="NCBI Taxonomy" id="1329800"/>
    <lineage>
        <taxon>Bacteria</taxon>
        <taxon>Pseudomonadati</taxon>
        <taxon>Pseudomonadota</taxon>
        <taxon>Gammaproteobacteria</taxon>
        <taxon>Arenicellales</taxon>
        <taxon>Arenicellaceae</taxon>
        <taxon>Arenicella</taxon>
    </lineage>
</organism>
<dbReference type="PANTHER" id="PTHR44688">
    <property type="entry name" value="DNA-BINDING TRANSCRIPTIONAL ACTIVATOR DEVR_DOSR"/>
    <property type="match status" value="1"/>
</dbReference>
<dbReference type="RefSeq" id="WP_189399330.1">
    <property type="nucleotide sequence ID" value="NZ_BMXA01000002.1"/>
</dbReference>
<dbReference type="CDD" id="cd06170">
    <property type="entry name" value="LuxR_C_like"/>
    <property type="match status" value="1"/>
</dbReference>
<dbReference type="PROSITE" id="PS50043">
    <property type="entry name" value="HTH_LUXR_2"/>
    <property type="match status" value="1"/>
</dbReference>
<dbReference type="InterPro" id="IPR036388">
    <property type="entry name" value="WH-like_DNA-bd_sf"/>
</dbReference>
<keyword evidence="6" id="KW-1185">Reference proteome</keyword>
<name>A0A918RQ84_9GAMM</name>
<gene>
    <name evidence="5" type="ORF">GCM10008090_14110</name>
</gene>
<dbReference type="InterPro" id="IPR016032">
    <property type="entry name" value="Sig_transdc_resp-reg_C-effctor"/>
</dbReference>
<keyword evidence="3" id="KW-0804">Transcription</keyword>
<dbReference type="GO" id="GO:0006355">
    <property type="term" value="P:regulation of DNA-templated transcription"/>
    <property type="evidence" value="ECO:0007669"/>
    <property type="project" value="InterPro"/>
</dbReference>